<feature type="transmembrane region" description="Helical" evidence="1">
    <location>
        <begin position="186"/>
        <end position="205"/>
    </location>
</feature>
<evidence type="ECO:0000313" key="2">
    <source>
        <dbReference type="EMBL" id="MPN08836.1"/>
    </source>
</evidence>
<proteinExistence type="predicted"/>
<reference evidence="2" key="1">
    <citation type="submission" date="2019-08" db="EMBL/GenBank/DDBJ databases">
        <authorList>
            <person name="Kucharzyk K."/>
            <person name="Murdoch R.W."/>
            <person name="Higgins S."/>
            <person name="Loffler F."/>
        </authorList>
    </citation>
    <scope>NUCLEOTIDE SEQUENCE</scope>
</reference>
<feature type="transmembrane region" description="Helical" evidence="1">
    <location>
        <begin position="23"/>
        <end position="43"/>
    </location>
</feature>
<gene>
    <name evidence="2" type="ORF">SDC9_156122</name>
</gene>
<keyword evidence="1" id="KW-0472">Membrane</keyword>
<keyword evidence="1" id="KW-0812">Transmembrane</keyword>
<protein>
    <recommendedName>
        <fullName evidence="3">Polysaccharide chain length determinant N-terminal domain-containing protein</fullName>
    </recommendedName>
</protein>
<keyword evidence="1" id="KW-1133">Transmembrane helix</keyword>
<dbReference type="AlphaFoldDB" id="A0A645F5D9"/>
<name>A0A645F5D9_9ZZZZ</name>
<sequence length="224" mass="25644">MKMQHNSSDIDLIELFLFLKTKIASIILFVIFSLILSFTFLFITKDKVIIKYQLNMINNSPSMIINCGDNFYCKANAIQSIINNKSKSITSNIDEKAQKINLSWSGDVRDKPVLIAEVNTIHRAIDDWYIQDYQNYKSIVNNQSNNYINGSEIYAKIALLTNSNTAGENKFISISNETVSKSYKPALFMTLSLILSVLFSSAYHITKRSVLEYKNKFNRSFDNL</sequence>
<evidence type="ECO:0008006" key="3">
    <source>
        <dbReference type="Google" id="ProtNLM"/>
    </source>
</evidence>
<evidence type="ECO:0000256" key="1">
    <source>
        <dbReference type="SAM" id="Phobius"/>
    </source>
</evidence>
<comment type="caution">
    <text evidence="2">The sequence shown here is derived from an EMBL/GenBank/DDBJ whole genome shotgun (WGS) entry which is preliminary data.</text>
</comment>
<organism evidence="2">
    <name type="scientific">bioreactor metagenome</name>
    <dbReference type="NCBI Taxonomy" id="1076179"/>
    <lineage>
        <taxon>unclassified sequences</taxon>
        <taxon>metagenomes</taxon>
        <taxon>ecological metagenomes</taxon>
    </lineage>
</organism>
<accession>A0A645F5D9</accession>
<dbReference type="EMBL" id="VSSQ01054929">
    <property type="protein sequence ID" value="MPN08836.1"/>
    <property type="molecule type" value="Genomic_DNA"/>
</dbReference>